<dbReference type="Proteomes" id="UP000188268">
    <property type="component" value="Unassembled WGS sequence"/>
</dbReference>
<proteinExistence type="predicted"/>
<sequence>MAVSPKPEISSFKGSPFSIPHPRMHMVKWKKFKLVERRLDSPTAAEPAIFHHIRAHTPTLSDFDLTHPLLSNDHFSSPQNSHIPTIVQVYDVMG</sequence>
<keyword evidence="2" id="KW-1185">Reference proteome</keyword>
<organism evidence="1 2">
    <name type="scientific">Corchorus capsularis</name>
    <name type="common">Jute</name>
    <dbReference type="NCBI Taxonomy" id="210143"/>
    <lineage>
        <taxon>Eukaryota</taxon>
        <taxon>Viridiplantae</taxon>
        <taxon>Streptophyta</taxon>
        <taxon>Embryophyta</taxon>
        <taxon>Tracheophyta</taxon>
        <taxon>Spermatophyta</taxon>
        <taxon>Magnoliopsida</taxon>
        <taxon>eudicotyledons</taxon>
        <taxon>Gunneridae</taxon>
        <taxon>Pentapetalae</taxon>
        <taxon>rosids</taxon>
        <taxon>malvids</taxon>
        <taxon>Malvales</taxon>
        <taxon>Malvaceae</taxon>
        <taxon>Grewioideae</taxon>
        <taxon>Apeibeae</taxon>
        <taxon>Corchorus</taxon>
    </lineage>
</organism>
<dbReference type="EMBL" id="AWWV01007128">
    <property type="protein sequence ID" value="OMO98221.1"/>
    <property type="molecule type" value="Genomic_DNA"/>
</dbReference>
<comment type="caution">
    <text evidence="1">The sequence shown here is derived from an EMBL/GenBank/DDBJ whole genome shotgun (WGS) entry which is preliminary data.</text>
</comment>
<gene>
    <name evidence="1" type="ORF">CCACVL1_04288</name>
</gene>
<evidence type="ECO:0000313" key="1">
    <source>
        <dbReference type="EMBL" id="OMO98221.1"/>
    </source>
</evidence>
<dbReference type="Gramene" id="OMO98221">
    <property type="protein sequence ID" value="OMO98221"/>
    <property type="gene ID" value="CCACVL1_04288"/>
</dbReference>
<evidence type="ECO:0000313" key="2">
    <source>
        <dbReference type="Proteomes" id="UP000188268"/>
    </source>
</evidence>
<dbReference type="AlphaFoldDB" id="A0A1R3JTZ9"/>
<protein>
    <submittedName>
        <fullName evidence="1">Uncharacterized protein</fullName>
    </submittedName>
</protein>
<name>A0A1R3JTZ9_COCAP</name>
<accession>A0A1R3JTZ9</accession>
<reference evidence="1 2" key="1">
    <citation type="submission" date="2013-09" db="EMBL/GenBank/DDBJ databases">
        <title>Corchorus capsularis genome sequencing.</title>
        <authorList>
            <person name="Alam M."/>
            <person name="Haque M.S."/>
            <person name="Islam M.S."/>
            <person name="Emdad E.M."/>
            <person name="Islam M.M."/>
            <person name="Ahmed B."/>
            <person name="Halim A."/>
            <person name="Hossen Q.M.M."/>
            <person name="Hossain M.Z."/>
            <person name="Ahmed R."/>
            <person name="Khan M.M."/>
            <person name="Islam R."/>
            <person name="Rashid M.M."/>
            <person name="Khan S.A."/>
            <person name="Rahman M.S."/>
            <person name="Alam M."/>
        </authorList>
    </citation>
    <scope>NUCLEOTIDE SEQUENCE [LARGE SCALE GENOMIC DNA]</scope>
    <source>
        <strain evidence="2">cv. CVL-1</strain>
        <tissue evidence="1">Whole seedling</tissue>
    </source>
</reference>